<dbReference type="Pfam" id="PF00899">
    <property type="entry name" value="ThiF"/>
    <property type="match status" value="1"/>
</dbReference>
<evidence type="ECO:0000313" key="7">
    <source>
        <dbReference type="EMBL" id="KOF96994.1"/>
    </source>
</evidence>
<dbReference type="FunFam" id="3.40.50.720:FF:000187">
    <property type="entry name" value="NEDD8-activating enzyme E1 regulatory subunit"/>
    <property type="match status" value="1"/>
</dbReference>
<evidence type="ECO:0000259" key="6">
    <source>
        <dbReference type="Pfam" id="PF00899"/>
    </source>
</evidence>
<evidence type="ECO:0000256" key="3">
    <source>
        <dbReference type="ARBA" id="ARBA00015407"/>
    </source>
</evidence>
<gene>
    <name evidence="7" type="ORF">OCBIM_22032483mg</name>
</gene>
<dbReference type="GO" id="GO:0005737">
    <property type="term" value="C:cytoplasm"/>
    <property type="evidence" value="ECO:0007669"/>
    <property type="project" value="TreeGrafter"/>
</dbReference>
<dbReference type="AlphaFoldDB" id="A0A0L8I6G5"/>
<dbReference type="InterPro" id="IPR045886">
    <property type="entry name" value="ThiF/MoeB/HesA"/>
</dbReference>
<reference evidence="7" key="1">
    <citation type="submission" date="2015-07" db="EMBL/GenBank/DDBJ databases">
        <title>MeaNS - Measles Nucleotide Surveillance Program.</title>
        <authorList>
            <person name="Tran T."/>
            <person name="Druce J."/>
        </authorList>
    </citation>
    <scope>NUCLEOTIDE SEQUENCE</scope>
    <source>
        <strain evidence="7">UCB-OBI-ISO-001</strain>
        <tissue evidence="7">Gonad</tissue>
    </source>
</reference>
<proteinExistence type="inferred from homology"/>
<dbReference type="InterPro" id="IPR000594">
    <property type="entry name" value="ThiF_NAD_FAD-bd"/>
</dbReference>
<keyword evidence="4 5" id="KW-0833">Ubl conjugation pathway</keyword>
<dbReference type="Gene3D" id="3.40.50.720">
    <property type="entry name" value="NAD(P)-binding Rossmann-like Domain"/>
    <property type="match status" value="2"/>
</dbReference>
<dbReference type="GO" id="GO:0045116">
    <property type="term" value="P:protein neddylation"/>
    <property type="evidence" value="ECO:0007669"/>
    <property type="project" value="UniProtKB-UniRule"/>
</dbReference>
<sequence>MATTTAASPTSDNKVNVNRYDRQLRLWGDHGQACLENAKVCLINATATGTEILKNLVLPGIGSFTIVDGDKVTGADVGNNFFLAKDTIGQSRAHVATDLLMELNEEVSGDYVEESPEKLLESNPEFFNRFTLVVATNLHEKPLLQLATHLREADIPLLICRSYGFIGYARIVVADHTIIESHPDNSHEDLRLDCPFPGLIDFCDKLNLNDMEKKEHSHVPWLVIIYKYLQKWKDEHNGEPPKNYKEKTLMKEMIKSGVLRNENGNPEEEQNFDEAVENLNTSLVRTHIPETVQKIFNDPSCTQMHADSKNFWIMLHAMKEFTENEGKNTLPLRGTIPDMTADSNRYIQLQNIYREQAHKDVTNVLHRVQNILQKIGKPYCSITEQDVKLFCKNGSFLRVIHCRSLAEEYDPKSARIQELGLQLGDEEDSDIVFYLMLRAAERFFEEYSRYPGWYDDQVEGDVFKLKTHVSKLLMELGLSSTLIKDDYIHEMCRYGASELHSIAAYMGGVMSQEAIKIITGQFVPFNNTLVYNAMKQCTTTLEL</sequence>
<dbReference type="GO" id="GO:0019781">
    <property type="term" value="F:NEDD8 activating enzyme activity"/>
    <property type="evidence" value="ECO:0007669"/>
    <property type="project" value="UniProtKB-UniRule"/>
</dbReference>
<dbReference type="InterPro" id="IPR035985">
    <property type="entry name" value="Ubiquitin-activating_enz"/>
</dbReference>
<dbReference type="OrthoDB" id="1708823at2759"/>
<dbReference type="InterPro" id="IPR030667">
    <property type="entry name" value="APP-BP1"/>
</dbReference>
<evidence type="ECO:0000256" key="5">
    <source>
        <dbReference type="PIRNR" id="PIRNR039099"/>
    </source>
</evidence>
<dbReference type="PIRSF" id="PIRSF039099">
    <property type="entry name" value="APP-BP1"/>
    <property type="match status" value="1"/>
</dbReference>
<dbReference type="PANTHER" id="PTHR10953">
    <property type="entry name" value="UBIQUITIN-ACTIVATING ENZYME E1"/>
    <property type="match status" value="1"/>
</dbReference>
<evidence type="ECO:0000256" key="1">
    <source>
        <dbReference type="ARBA" id="ARBA00005032"/>
    </source>
</evidence>
<dbReference type="STRING" id="37653.A0A0L8I6G5"/>
<comment type="pathway">
    <text evidence="1 5">Protein modification; protein neddylation.</text>
</comment>
<organism evidence="7">
    <name type="scientific">Octopus bimaculoides</name>
    <name type="common">California two-spotted octopus</name>
    <dbReference type="NCBI Taxonomy" id="37653"/>
    <lineage>
        <taxon>Eukaryota</taxon>
        <taxon>Metazoa</taxon>
        <taxon>Spiralia</taxon>
        <taxon>Lophotrochozoa</taxon>
        <taxon>Mollusca</taxon>
        <taxon>Cephalopoda</taxon>
        <taxon>Coleoidea</taxon>
        <taxon>Octopodiformes</taxon>
        <taxon>Octopoda</taxon>
        <taxon>Incirrata</taxon>
        <taxon>Octopodidae</taxon>
        <taxon>Octopus</taxon>
    </lineage>
</organism>
<dbReference type="OMA" id="KLITHQY"/>
<protein>
    <recommendedName>
        <fullName evidence="3 5">NEDD8-activating enzyme E1 regulatory subunit</fullName>
    </recommendedName>
</protein>
<dbReference type="SUPFAM" id="SSF69572">
    <property type="entry name" value="Activating enzymes of the ubiquitin-like proteins"/>
    <property type="match status" value="1"/>
</dbReference>
<dbReference type="KEGG" id="obi:106883862"/>
<dbReference type="CDD" id="cd01493">
    <property type="entry name" value="APPBP1_RUB"/>
    <property type="match status" value="1"/>
</dbReference>
<comment type="similarity">
    <text evidence="2 5">Belongs to the ubiquitin-activating E1 family. ULA1 subfamily.</text>
</comment>
<evidence type="ECO:0000256" key="4">
    <source>
        <dbReference type="ARBA" id="ARBA00022786"/>
    </source>
</evidence>
<evidence type="ECO:0000256" key="2">
    <source>
        <dbReference type="ARBA" id="ARBA00006868"/>
    </source>
</evidence>
<accession>A0A0L8I6G5</accession>
<feature type="domain" description="THIF-type NAD/FAD binding fold" evidence="6">
    <location>
        <begin position="20"/>
        <end position="536"/>
    </location>
</feature>
<dbReference type="UniPathway" id="UPA00885"/>
<dbReference type="EMBL" id="KQ416432">
    <property type="protein sequence ID" value="KOF96994.1"/>
    <property type="molecule type" value="Genomic_DNA"/>
</dbReference>
<dbReference type="PANTHER" id="PTHR10953:SF29">
    <property type="entry name" value="NEDD8-ACTIVATING ENZYME E1 REGULATORY SUBUNIT"/>
    <property type="match status" value="1"/>
</dbReference>
<name>A0A0L8I6G5_OCTBM</name>